<evidence type="ECO:0000313" key="2">
    <source>
        <dbReference type="Proteomes" id="UP000031523"/>
    </source>
</evidence>
<keyword evidence="2" id="KW-1185">Reference proteome</keyword>
<dbReference type="AlphaFoldDB" id="A0A0B5EHD3"/>
<accession>A0A0B5EHD3</accession>
<name>A0A0B5EHD3_STRA4</name>
<dbReference type="EMBL" id="CP010519">
    <property type="protein sequence ID" value="AJE81593.1"/>
    <property type="molecule type" value="Genomic_DNA"/>
</dbReference>
<reference evidence="1 2" key="1">
    <citation type="submission" date="2015-01" db="EMBL/GenBank/DDBJ databases">
        <title>Enhanced salinomycin production by adjusting the supply of polyketide extender units in Streptomyce albus DSM 41398.</title>
        <authorList>
            <person name="Lu C."/>
        </authorList>
    </citation>
    <scope>NUCLEOTIDE SEQUENCE [LARGE SCALE GENOMIC DNA]</scope>
    <source>
        <strain evidence="2">ATCC 21838 / DSM 41398 / FERM P-419 / JCM 4703 / NBRC 107858</strain>
    </source>
</reference>
<organism evidence="1 2">
    <name type="scientific">Streptomyces albus (strain ATCC 21838 / DSM 41398 / FERM P-419 / JCM 4703 / NBRC 107858)</name>
    <dbReference type="NCBI Taxonomy" id="1081613"/>
    <lineage>
        <taxon>Bacteria</taxon>
        <taxon>Bacillati</taxon>
        <taxon>Actinomycetota</taxon>
        <taxon>Actinomycetes</taxon>
        <taxon>Kitasatosporales</taxon>
        <taxon>Streptomycetaceae</taxon>
        <taxon>Streptomyces</taxon>
    </lineage>
</organism>
<proteinExistence type="predicted"/>
<protein>
    <submittedName>
        <fullName evidence="1">Uncharacterized protein</fullName>
    </submittedName>
</protein>
<evidence type="ECO:0000313" key="1">
    <source>
        <dbReference type="EMBL" id="AJE81593.1"/>
    </source>
</evidence>
<sequence>MDPHSPEMTVGDIIDALSAFDRDTTARLAINPFFPMAHRLGGVEKSVDENGRPVVYIAESPEAEQFGPLPPAVAVALAWQGPVDAPPRRRRGATRPQNGH</sequence>
<dbReference type="Proteomes" id="UP000031523">
    <property type="component" value="Chromosome"/>
</dbReference>
<dbReference type="KEGG" id="sals:SLNWT_1217"/>
<gene>
    <name evidence="1" type="ORF">SLNWT_1217</name>
</gene>